<evidence type="ECO:0000313" key="4">
    <source>
        <dbReference type="Proteomes" id="UP000005408"/>
    </source>
</evidence>
<name>A0A8W8N8D3_MAGGI</name>
<dbReference type="Gene3D" id="1.10.10.60">
    <property type="entry name" value="Homeodomain-like"/>
    <property type="match status" value="1"/>
</dbReference>
<dbReference type="EnsemblMetazoa" id="G4732.1">
    <property type="protein sequence ID" value="G4732.1:cds"/>
    <property type="gene ID" value="G4732"/>
</dbReference>
<proteinExistence type="predicted"/>
<protein>
    <recommendedName>
        <fullName evidence="2">HTH psq-type domain-containing protein</fullName>
    </recommendedName>
</protein>
<feature type="region of interest" description="Disordered" evidence="1">
    <location>
        <begin position="199"/>
        <end position="240"/>
    </location>
</feature>
<evidence type="ECO:0000259" key="2">
    <source>
        <dbReference type="Pfam" id="PF05225"/>
    </source>
</evidence>
<dbReference type="GO" id="GO:0003677">
    <property type="term" value="F:DNA binding"/>
    <property type="evidence" value="ECO:0007669"/>
    <property type="project" value="InterPro"/>
</dbReference>
<feature type="compositionally biased region" description="Polar residues" evidence="1">
    <location>
        <begin position="206"/>
        <end position="218"/>
    </location>
</feature>
<keyword evidence="4" id="KW-1185">Reference proteome</keyword>
<dbReference type="InterPro" id="IPR009057">
    <property type="entry name" value="Homeodomain-like_sf"/>
</dbReference>
<evidence type="ECO:0000256" key="1">
    <source>
        <dbReference type="SAM" id="MobiDB-lite"/>
    </source>
</evidence>
<reference evidence="3" key="1">
    <citation type="submission" date="2022-08" db="UniProtKB">
        <authorList>
            <consortium name="EnsemblMetazoa"/>
        </authorList>
    </citation>
    <scope>IDENTIFICATION</scope>
    <source>
        <strain evidence="3">05x7-T-G4-1.051#20</strain>
    </source>
</reference>
<dbReference type="SUPFAM" id="SSF46689">
    <property type="entry name" value="Homeodomain-like"/>
    <property type="match status" value="1"/>
</dbReference>
<dbReference type="InterPro" id="IPR007889">
    <property type="entry name" value="HTH_Psq"/>
</dbReference>
<dbReference type="AlphaFoldDB" id="A0A8W8N8D3"/>
<evidence type="ECO:0000313" key="3">
    <source>
        <dbReference type="EnsemblMetazoa" id="G4732.1:cds"/>
    </source>
</evidence>
<accession>A0A8W8N8D3</accession>
<dbReference type="Pfam" id="PF05225">
    <property type="entry name" value="HTH_psq"/>
    <property type="match status" value="1"/>
</dbReference>
<organism evidence="3 4">
    <name type="scientific">Magallana gigas</name>
    <name type="common">Pacific oyster</name>
    <name type="synonym">Crassostrea gigas</name>
    <dbReference type="NCBI Taxonomy" id="29159"/>
    <lineage>
        <taxon>Eukaryota</taxon>
        <taxon>Metazoa</taxon>
        <taxon>Spiralia</taxon>
        <taxon>Lophotrochozoa</taxon>
        <taxon>Mollusca</taxon>
        <taxon>Bivalvia</taxon>
        <taxon>Autobranchia</taxon>
        <taxon>Pteriomorphia</taxon>
        <taxon>Ostreida</taxon>
        <taxon>Ostreoidea</taxon>
        <taxon>Ostreidae</taxon>
        <taxon>Magallana</taxon>
    </lineage>
</organism>
<dbReference type="Proteomes" id="UP000005408">
    <property type="component" value="Unassembled WGS sequence"/>
</dbReference>
<feature type="compositionally biased region" description="Low complexity" evidence="1">
    <location>
        <begin position="219"/>
        <end position="240"/>
    </location>
</feature>
<feature type="domain" description="HTH psq-type" evidence="2">
    <location>
        <begin position="16"/>
        <end position="52"/>
    </location>
</feature>
<sequence>MAKKRKNINQNYSTQDLEKAVSAVRAGMSVRKASMEYSVQKPTIHDHVSGKIEPGAKPGKPPAIPVEIEAKVVKSALEAADMGFGISRGMLKAKTGQLVNRLKLPTPFKNALFSSVWESSVTPNNIKAGFKACGIFPVDLGAIPDQAFHTSIPFDIPLSQSQSAALSACASTSTGICSSAISSPTSSSVAPAICKTSSSSSLSLSEIPSTSVLSRAQPTSASSASITSSDILNSSVPPSD</sequence>